<dbReference type="Proteomes" id="UP000681720">
    <property type="component" value="Unassembled WGS sequence"/>
</dbReference>
<evidence type="ECO:0000313" key="1">
    <source>
        <dbReference type="EMBL" id="CAF5181328.1"/>
    </source>
</evidence>
<comment type="caution">
    <text evidence="1">The sequence shown here is derived from an EMBL/GenBank/DDBJ whole genome shotgun (WGS) entry which is preliminary data.</text>
</comment>
<gene>
    <name evidence="1" type="ORF">GIL414_LOCUS69417</name>
</gene>
<name>A0A8S3HI30_9BILA</name>
<dbReference type="AlphaFoldDB" id="A0A8S3HI30"/>
<organism evidence="1 2">
    <name type="scientific">Rotaria magnacalcarata</name>
    <dbReference type="NCBI Taxonomy" id="392030"/>
    <lineage>
        <taxon>Eukaryota</taxon>
        <taxon>Metazoa</taxon>
        <taxon>Spiralia</taxon>
        <taxon>Gnathifera</taxon>
        <taxon>Rotifera</taxon>
        <taxon>Eurotatoria</taxon>
        <taxon>Bdelloidea</taxon>
        <taxon>Philodinida</taxon>
        <taxon>Philodinidae</taxon>
        <taxon>Rotaria</taxon>
    </lineage>
</organism>
<evidence type="ECO:0000313" key="2">
    <source>
        <dbReference type="Proteomes" id="UP000681720"/>
    </source>
</evidence>
<proteinExistence type="predicted"/>
<feature type="non-terminal residue" evidence="1">
    <location>
        <position position="1"/>
    </location>
</feature>
<dbReference type="EMBL" id="CAJOBJ010330065">
    <property type="protein sequence ID" value="CAF5181328.1"/>
    <property type="molecule type" value="Genomic_DNA"/>
</dbReference>
<reference evidence="1" key="1">
    <citation type="submission" date="2021-02" db="EMBL/GenBank/DDBJ databases">
        <authorList>
            <person name="Nowell W R."/>
        </authorList>
    </citation>
    <scope>NUCLEOTIDE SEQUENCE</scope>
</reference>
<accession>A0A8S3HI30</accession>
<protein>
    <submittedName>
        <fullName evidence="1">Uncharacterized protein</fullName>
    </submittedName>
</protein>
<sequence>MLSKTTPTTVVNPYFYHQKIDQDEKKLQDYLNNFMMKSIQEAEKKISQCKLLFQKQEQLSQSILTSSSSLMDILYRRYELYEFHLTKVSFSPTVIVYTSTHVFNKEHLRLLSRGPSYVSPYQMTKKQILEKNYKQLQHDLNLLFVKSNVNMVQSMFLQKKIKDLYMEMFFTIMPSKSIYERAHYEQQLIATIRKDLKTFDLILRRTHDQRNVFYLGDRNSFEIVSNQFMLETDLFEIDMTIDKENLRVTRDYLTNKIKLMNCEFENIFANTTKYKDELKKINVVIDKVELPYLYFLPDLSKQPLLNVKPMMMTTQYNATYRLGKFLNQLLQPVIDIYQQGRI</sequence>